<evidence type="ECO:0000313" key="2">
    <source>
        <dbReference type="EMBL" id="BDX08025.1"/>
    </source>
</evidence>
<dbReference type="Proteomes" id="UP001333710">
    <property type="component" value="Chromosome"/>
</dbReference>
<dbReference type="EMBL" id="AP027272">
    <property type="protein sequence ID" value="BDX08025.1"/>
    <property type="molecule type" value="Genomic_DNA"/>
</dbReference>
<sequence>MNQAIESQNRKFNTTKILEAIALLSTLFAILMFVIGHLSASIYFGAFDIDYSKYAETETAFRFAIQSTNAVLAFISSIVVSIVILIFVGKLISEAESKNKSSIRLFIYLQVSVFTILFSISFIWTDINPKEDLIQRQYIPYEVSFAQNKKPIYCVATLGTIGDYQVFIDDKLQTSLVATKSILSVKQMFKPIPIESIGRGASTRFNRNYIGERDRWLKKWNNSCSGNYTFELFDFNENLETGPPRP</sequence>
<dbReference type="AlphaFoldDB" id="A0AA48I8Q4"/>
<keyword evidence="1" id="KW-0812">Transmembrane</keyword>
<feature type="transmembrane region" description="Helical" evidence="1">
    <location>
        <begin position="105"/>
        <end position="124"/>
    </location>
</feature>
<evidence type="ECO:0000313" key="3">
    <source>
        <dbReference type="Proteomes" id="UP001333710"/>
    </source>
</evidence>
<dbReference type="RefSeq" id="WP_338294112.1">
    <property type="nucleotide sequence ID" value="NZ_AP027272.1"/>
</dbReference>
<accession>A0AA48I8Q4</accession>
<gene>
    <name evidence="2" type="ORF">MACH26_35460</name>
</gene>
<proteinExistence type="predicted"/>
<feature type="transmembrane region" description="Helical" evidence="1">
    <location>
        <begin position="21"/>
        <end position="44"/>
    </location>
</feature>
<feature type="transmembrane region" description="Helical" evidence="1">
    <location>
        <begin position="71"/>
        <end position="93"/>
    </location>
</feature>
<dbReference type="KEGG" id="pmaw:MACH26_35460"/>
<protein>
    <submittedName>
        <fullName evidence="2">Uncharacterized protein</fullName>
    </submittedName>
</protein>
<evidence type="ECO:0000256" key="1">
    <source>
        <dbReference type="SAM" id="Phobius"/>
    </source>
</evidence>
<keyword evidence="3" id="KW-1185">Reference proteome</keyword>
<organism evidence="2 3">
    <name type="scientific">Planctobacterium marinum</name>
    <dbReference type="NCBI Taxonomy" id="1631968"/>
    <lineage>
        <taxon>Bacteria</taxon>
        <taxon>Pseudomonadati</taxon>
        <taxon>Pseudomonadota</taxon>
        <taxon>Gammaproteobacteria</taxon>
        <taxon>Alteromonadales</taxon>
        <taxon>Alteromonadaceae</taxon>
        <taxon>Planctobacterium</taxon>
    </lineage>
</organism>
<keyword evidence="1" id="KW-0472">Membrane</keyword>
<keyword evidence="1" id="KW-1133">Transmembrane helix</keyword>
<reference evidence="2" key="1">
    <citation type="submission" date="2023-01" db="EMBL/GenBank/DDBJ databases">
        <title>Complete genome sequence of Planctobacterium marinum strain Dej080120_11.</title>
        <authorList>
            <person name="Ueki S."/>
            <person name="Maruyama F."/>
        </authorList>
    </citation>
    <scope>NUCLEOTIDE SEQUENCE</scope>
    <source>
        <strain evidence="2">Dej080120_11</strain>
    </source>
</reference>
<name>A0AA48I8Q4_9ALTE</name>